<organism evidence="2 3">
    <name type="scientific">Elysia marginata</name>
    <dbReference type="NCBI Taxonomy" id="1093978"/>
    <lineage>
        <taxon>Eukaryota</taxon>
        <taxon>Metazoa</taxon>
        <taxon>Spiralia</taxon>
        <taxon>Lophotrochozoa</taxon>
        <taxon>Mollusca</taxon>
        <taxon>Gastropoda</taxon>
        <taxon>Heterobranchia</taxon>
        <taxon>Euthyneura</taxon>
        <taxon>Panpulmonata</taxon>
        <taxon>Sacoglossa</taxon>
        <taxon>Placobranchoidea</taxon>
        <taxon>Plakobranchidae</taxon>
        <taxon>Elysia</taxon>
    </lineage>
</organism>
<protein>
    <submittedName>
        <fullName evidence="2">Uncharacterized protein</fullName>
    </submittedName>
</protein>
<accession>A0AAV4ERK0</accession>
<sequence>MDYPKRMLLPVNRSKKAIHTRTDTVAKRNKRKGDESSKQRLARGHAVELTKEQPQGQTTLEGKGEQANLENKGQSRRPVENHRKSRKGDKGKEPDVDQNQQQQQLEQQNQLQQQLQQQEDGVSSKQAEETGRPIRNYM</sequence>
<proteinExistence type="predicted"/>
<dbReference type="EMBL" id="BMAT01003824">
    <property type="protein sequence ID" value="GFR63020.1"/>
    <property type="molecule type" value="Genomic_DNA"/>
</dbReference>
<reference evidence="2 3" key="1">
    <citation type="journal article" date="2021" name="Elife">
        <title>Chloroplast acquisition without the gene transfer in kleptoplastic sea slugs, Plakobranchus ocellatus.</title>
        <authorList>
            <person name="Maeda T."/>
            <person name="Takahashi S."/>
            <person name="Yoshida T."/>
            <person name="Shimamura S."/>
            <person name="Takaki Y."/>
            <person name="Nagai Y."/>
            <person name="Toyoda A."/>
            <person name="Suzuki Y."/>
            <person name="Arimoto A."/>
            <person name="Ishii H."/>
            <person name="Satoh N."/>
            <person name="Nishiyama T."/>
            <person name="Hasebe M."/>
            <person name="Maruyama T."/>
            <person name="Minagawa J."/>
            <person name="Obokata J."/>
            <person name="Shigenobu S."/>
        </authorList>
    </citation>
    <scope>NUCLEOTIDE SEQUENCE [LARGE SCALE GENOMIC DNA]</scope>
</reference>
<feature type="compositionally biased region" description="Low complexity" evidence="1">
    <location>
        <begin position="98"/>
        <end position="119"/>
    </location>
</feature>
<feature type="compositionally biased region" description="Basic and acidic residues" evidence="1">
    <location>
        <begin position="77"/>
        <end position="95"/>
    </location>
</feature>
<gene>
    <name evidence="2" type="ORF">ElyMa_001885500</name>
</gene>
<dbReference type="Proteomes" id="UP000762676">
    <property type="component" value="Unassembled WGS sequence"/>
</dbReference>
<comment type="caution">
    <text evidence="2">The sequence shown here is derived from an EMBL/GenBank/DDBJ whole genome shotgun (WGS) entry which is preliminary data.</text>
</comment>
<dbReference type="AlphaFoldDB" id="A0AAV4ERK0"/>
<feature type="compositionally biased region" description="Basic and acidic residues" evidence="1">
    <location>
        <begin position="20"/>
        <end position="38"/>
    </location>
</feature>
<evidence type="ECO:0000256" key="1">
    <source>
        <dbReference type="SAM" id="MobiDB-lite"/>
    </source>
</evidence>
<evidence type="ECO:0000313" key="3">
    <source>
        <dbReference type="Proteomes" id="UP000762676"/>
    </source>
</evidence>
<evidence type="ECO:0000313" key="2">
    <source>
        <dbReference type="EMBL" id="GFR63020.1"/>
    </source>
</evidence>
<keyword evidence="3" id="KW-1185">Reference proteome</keyword>
<feature type="region of interest" description="Disordered" evidence="1">
    <location>
        <begin position="1"/>
        <end position="138"/>
    </location>
</feature>
<name>A0AAV4ERK0_9GAST</name>